<evidence type="ECO:0000256" key="1">
    <source>
        <dbReference type="SAM" id="Phobius"/>
    </source>
</evidence>
<feature type="transmembrane region" description="Helical" evidence="1">
    <location>
        <begin position="213"/>
        <end position="236"/>
    </location>
</feature>
<evidence type="ECO:0000256" key="2">
    <source>
        <dbReference type="SAM" id="SignalP"/>
    </source>
</evidence>
<evidence type="ECO:0000313" key="3">
    <source>
        <dbReference type="EMBL" id="MED6197079.1"/>
    </source>
</evidence>
<accession>A0ABU6XJ20</accession>
<name>A0ABU6XJ20_9FABA</name>
<evidence type="ECO:0000313" key="4">
    <source>
        <dbReference type="Proteomes" id="UP001341840"/>
    </source>
</evidence>
<organism evidence="3 4">
    <name type="scientific">Stylosanthes scabra</name>
    <dbReference type="NCBI Taxonomy" id="79078"/>
    <lineage>
        <taxon>Eukaryota</taxon>
        <taxon>Viridiplantae</taxon>
        <taxon>Streptophyta</taxon>
        <taxon>Embryophyta</taxon>
        <taxon>Tracheophyta</taxon>
        <taxon>Spermatophyta</taxon>
        <taxon>Magnoliopsida</taxon>
        <taxon>eudicotyledons</taxon>
        <taxon>Gunneridae</taxon>
        <taxon>Pentapetalae</taxon>
        <taxon>rosids</taxon>
        <taxon>fabids</taxon>
        <taxon>Fabales</taxon>
        <taxon>Fabaceae</taxon>
        <taxon>Papilionoideae</taxon>
        <taxon>50 kb inversion clade</taxon>
        <taxon>dalbergioids sensu lato</taxon>
        <taxon>Dalbergieae</taxon>
        <taxon>Pterocarpus clade</taxon>
        <taxon>Stylosanthes</taxon>
    </lineage>
</organism>
<feature type="chain" id="PRO_5045687192" evidence="2">
    <location>
        <begin position="29"/>
        <end position="357"/>
    </location>
</feature>
<dbReference type="Proteomes" id="UP001341840">
    <property type="component" value="Unassembled WGS sequence"/>
</dbReference>
<feature type="signal peptide" evidence="2">
    <location>
        <begin position="1"/>
        <end position="28"/>
    </location>
</feature>
<sequence length="357" mass="40053">MAWWSGLRELRHLLHLLLPLSIHWVAEEMTVFVLVDVTTSALCPHHTTCFKVIYINGLQQTLYLPGINLRDLSMPSMFFKQFHLKSVKEASSAFMLHMWQMLSVQAKELLYLVGLLVCFLRRMFLELPRSVSIALLIFCPLYMQFFLVETVKVTPKKNHDPTLRGMAIVSFFYELGMSGISSVLLHLHSSVLVPSVDASLTKSTGWRESILCSALLASIAYVPYLSASFGVIYILAKPSTYAISAKPSSSANQAKPQTFIAGTQSISDLLSPIAMTPLTSETQTGYETHHIFIHGTDLKPTIPSAMKRLKERAPYAIISGARDPRKFGFPRRLLHEAMTAPASRENEKPSYLDGYRI</sequence>
<keyword evidence="2" id="KW-0732">Signal</keyword>
<proteinExistence type="predicted"/>
<reference evidence="3 4" key="1">
    <citation type="journal article" date="2023" name="Plants (Basel)">
        <title>Bridging the Gap: Combining Genomics and Transcriptomics Approaches to Understand Stylosanthes scabra, an Orphan Legume from the Brazilian Caatinga.</title>
        <authorList>
            <person name="Ferreira-Neto J.R.C."/>
            <person name="da Silva M.D."/>
            <person name="Binneck E."/>
            <person name="de Melo N.F."/>
            <person name="da Silva R.H."/>
            <person name="de Melo A.L.T.M."/>
            <person name="Pandolfi V."/>
            <person name="Bustamante F.O."/>
            <person name="Brasileiro-Vidal A.C."/>
            <person name="Benko-Iseppon A.M."/>
        </authorList>
    </citation>
    <scope>NUCLEOTIDE SEQUENCE [LARGE SCALE GENOMIC DNA]</scope>
    <source>
        <tissue evidence="3">Leaves</tissue>
    </source>
</reference>
<keyword evidence="1" id="KW-0812">Transmembrane</keyword>
<gene>
    <name evidence="3" type="ORF">PIB30_053413</name>
</gene>
<comment type="caution">
    <text evidence="3">The sequence shown here is derived from an EMBL/GenBank/DDBJ whole genome shotgun (WGS) entry which is preliminary data.</text>
</comment>
<protein>
    <submittedName>
        <fullName evidence="3">Uncharacterized protein</fullName>
    </submittedName>
</protein>
<feature type="transmembrane region" description="Helical" evidence="1">
    <location>
        <begin position="131"/>
        <end position="151"/>
    </location>
</feature>
<dbReference type="EMBL" id="JASCZI010211845">
    <property type="protein sequence ID" value="MED6197079.1"/>
    <property type="molecule type" value="Genomic_DNA"/>
</dbReference>
<keyword evidence="1" id="KW-1133">Transmembrane helix</keyword>
<keyword evidence="1" id="KW-0472">Membrane</keyword>
<feature type="transmembrane region" description="Helical" evidence="1">
    <location>
        <begin position="171"/>
        <end position="193"/>
    </location>
</feature>
<keyword evidence="4" id="KW-1185">Reference proteome</keyword>